<dbReference type="Proteomes" id="UP000022910">
    <property type="component" value="Unassembled WGS sequence"/>
</dbReference>
<keyword evidence="3" id="KW-1185">Reference proteome</keyword>
<dbReference type="STRING" id="1432141.A0A015JUJ0"/>
<dbReference type="GO" id="GO:0050333">
    <property type="term" value="F:thiamine triphosphate phosphatase activity"/>
    <property type="evidence" value="ECO:0007669"/>
    <property type="project" value="InterPro"/>
</dbReference>
<dbReference type="Gene3D" id="2.40.320.10">
    <property type="entry name" value="Hypothetical Protein Pfu-838710-001"/>
    <property type="match status" value="1"/>
</dbReference>
<dbReference type="EMBL" id="JEMT01016287">
    <property type="protein sequence ID" value="EXX70990.1"/>
    <property type="molecule type" value="Genomic_DNA"/>
</dbReference>
<dbReference type="InterPro" id="IPR039582">
    <property type="entry name" value="THTPA"/>
</dbReference>
<dbReference type="HOGENOM" id="CLU_105907_0_0_1"/>
<dbReference type="SUPFAM" id="SSF55154">
    <property type="entry name" value="CYTH-like phosphatases"/>
    <property type="match status" value="1"/>
</dbReference>
<dbReference type="InterPro" id="IPR023577">
    <property type="entry name" value="CYTH_domain"/>
</dbReference>
<sequence>MNNLFTKRGILYKISLAQNIKSAMKQLKLYNTQQNHFEVERKFKFDGSKVILLEKNNGKKLFDNVTFISEKSFTDVYYDNHSENYPLTTNDIWLRNRDNKWECKTPVNLTASMDSYHELDDTNVIKEFLDKKLDVNKRRSENIHYNNEEFKDFLFKKYNLTPICTITTQRRNYLLNNKFTMVLDTADFGHSVGEIELIVESQNKVQDAEKRIAFFMKEHDWFFETDGIVMGKLLAYISRFNKKQWECMNNSNMLKKKLFPETLDNVVTK</sequence>
<accession>A0A015JUJ0</accession>
<dbReference type="GO" id="GO:0000287">
    <property type="term" value="F:magnesium ion binding"/>
    <property type="evidence" value="ECO:0007669"/>
    <property type="project" value="TreeGrafter"/>
</dbReference>
<dbReference type="PANTHER" id="PTHR14586:SF1">
    <property type="entry name" value="THIAMINE-TRIPHOSPHATASE"/>
    <property type="match status" value="1"/>
</dbReference>
<name>A0A015JUJ0_RHIIW</name>
<dbReference type="GO" id="GO:0042357">
    <property type="term" value="P:thiamine diphosphate metabolic process"/>
    <property type="evidence" value="ECO:0007669"/>
    <property type="project" value="TreeGrafter"/>
</dbReference>
<reference evidence="2 3" key="1">
    <citation type="submission" date="2014-02" db="EMBL/GenBank/DDBJ databases">
        <title>Single nucleus genome sequencing reveals high similarity among nuclei of an endomycorrhizal fungus.</title>
        <authorList>
            <person name="Lin K."/>
            <person name="Geurts R."/>
            <person name="Zhang Z."/>
            <person name="Limpens E."/>
            <person name="Saunders D.G."/>
            <person name="Mu D."/>
            <person name="Pang E."/>
            <person name="Cao H."/>
            <person name="Cha H."/>
            <person name="Lin T."/>
            <person name="Zhou Q."/>
            <person name="Shang Y."/>
            <person name="Li Y."/>
            <person name="Ivanov S."/>
            <person name="Sharma T."/>
            <person name="Velzen R.V."/>
            <person name="Ruijter N.D."/>
            <person name="Aanen D.K."/>
            <person name="Win J."/>
            <person name="Kamoun S."/>
            <person name="Bisseling T."/>
            <person name="Huang S."/>
        </authorList>
    </citation>
    <scope>NUCLEOTIDE SEQUENCE [LARGE SCALE GENOMIC DNA]</scope>
    <source>
        <strain evidence="3">DAOM197198w</strain>
    </source>
</reference>
<evidence type="ECO:0000259" key="1">
    <source>
        <dbReference type="Pfam" id="PF01928"/>
    </source>
</evidence>
<dbReference type="Pfam" id="PF01928">
    <property type="entry name" value="CYTH"/>
    <property type="match status" value="1"/>
</dbReference>
<evidence type="ECO:0000313" key="3">
    <source>
        <dbReference type="Proteomes" id="UP000022910"/>
    </source>
</evidence>
<feature type="domain" description="CYTH" evidence="1">
    <location>
        <begin position="37"/>
        <end position="213"/>
    </location>
</feature>
<dbReference type="OrthoDB" id="442176at2759"/>
<dbReference type="AlphaFoldDB" id="A0A015JUJ0"/>
<gene>
    <name evidence="2" type="ORF">RirG_082520</name>
</gene>
<comment type="caution">
    <text evidence="2">The sequence shown here is derived from an EMBL/GenBank/DDBJ whole genome shotgun (WGS) entry which is preliminary data.</text>
</comment>
<organism evidence="2 3">
    <name type="scientific">Rhizophagus irregularis (strain DAOM 197198w)</name>
    <name type="common">Glomus intraradices</name>
    <dbReference type="NCBI Taxonomy" id="1432141"/>
    <lineage>
        <taxon>Eukaryota</taxon>
        <taxon>Fungi</taxon>
        <taxon>Fungi incertae sedis</taxon>
        <taxon>Mucoromycota</taxon>
        <taxon>Glomeromycotina</taxon>
        <taxon>Glomeromycetes</taxon>
        <taxon>Glomerales</taxon>
        <taxon>Glomeraceae</taxon>
        <taxon>Rhizophagus</taxon>
    </lineage>
</organism>
<dbReference type="PANTHER" id="PTHR14586">
    <property type="entry name" value="THIAMINE-TRIPHOSPHATASE"/>
    <property type="match status" value="1"/>
</dbReference>
<evidence type="ECO:0000313" key="2">
    <source>
        <dbReference type="EMBL" id="EXX70990.1"/>
    </source>
</evidence>
<proteinExistence type="predicted"/>
<dbReference type="InterPro" id="IPR033469">
    <property type="entry name" value="CYTH-like_dom_sf"/>
</dbReference>
<protein>
    <recommendedName>
        <fullName evidence="1">CYTH domain-containing protein</fullName>
    </recommendedName>
</protein>